<feature type="domain" description="Metallo-beta-lactamase" evidence="4">
    <location>
        <begin position="33"/>
        <end position="241"/>
    </location>
</feature>
<dbReference type="InterPro" id="IPR036866">
    <property type="entry name" value="RibonucZ/Hydroxyglut_hydro"/>
</dbReference>
<evidence type="ECO:0000256" key="1">
    <source>
        <dbReference type="ARBA" id="ARBA00022759"/>
    </source>
</evidence>
<comment type="caution">
    <text evidence="5">The sequence shown here is derived from an EMBL/GenBank/DDBJ whole genome shotgun (WGS) entry which is preliminary data.</text>
</comment>
<reference evidence="6" key="1">
    <citation type="journal article" date="2019" name="Int. J. Syst. Evol. Microbiol.">
        <title>The Global Catalogue of Microorganisms (GCM) 10K type strain sequencing project: providing services to taxonomists for standard genome sequencing and annotation.</title>
        <authorList>
            <consortium name="The Broad Institute Genomics Platform"/>
            <consortium name="The Broad Institute Genome Sequencing Center for Infectious Disease"/>
            <person name="Wu L."/>
            <person name="Ma J."/>
        </authorList>
    </citation>
    <scope>NUCLEOTIDE SEQUENCE [LARGE SCALE GENOMIC DNA]</scope>
    <source>
        <strain evidence="6">CGMCC 4.1434</strain>
    </source>
</reference>
<dbReference type="SUPFAM" id="SSF56281">
    <property type="entry name" value="Metallo-hydrolase/oxidoreductase"/>
    <property type="match status" value="1"/>
</dbReference>
<name>A0ABW0TQL2_9BACL</name>
<dbReference type="EMBL" id="JBHSNO010000009">
    <property type="protein sequence ID" value="MFC5590780.1"/>
    <property type="molecule type" value="Genomic_DNA"/>
</dbReference>
<dbReference type="PANTHER" id="PTHR46018">
    <property type="entry name" value="ZINC PHOSPHODIESTERASE ELAC PROTEIN 1"/>
    <property type="match status" value="1"/>
</dbReference>
<evidence type="ECO:0000256" key="3">
    <source>
        <dbReference type="ARBA" id="ARBA00022833"/>
    </source>
</evidence>
<dbReference type="InterPro" id="IPR044094">
    <property type="entry name" value="AtsA-like_MBL-fold"/>
</dbReference>
<evidence type="ECO:0000313" key="5">
    <source>
        <dbReference type="EMBL" id="MFC5590780.1"/>
    </source>
</evidence>
<dbReference type="PANTHER" id="PTHR46018:SF2">
    <property type="entry name" value="ZINC PHOSPHODIESTERASE ELAC PROTEIN 1"/>
    <property type="match status" value="1"/>
</dbReference>
<dbReference type="InterPro" id="IPR001279">
    <property type="entry name" value="Metallo-B-lactamas"/>
</dbReference>
<keyword evidence="3" id="KW-0862">Zinc</keyword>
<keyword evidence="1" id="KW-0255">Endonuclease</keyword>
<keyword evidence="1" id="KW-0540">Nuclease</keyword>
<evidence type="ECO:0000259" key="4">
    <source>
        <dbReference type="Pfam" id="PF12706"/>
    </source>
</evidence>
<dbReference type="Proteomes" id="UP001596109">
    <property type="component" value="Unassembled WGS sequence"/>
</dbReference>
<evidence type="ECO:0000313" key="6">
    <source>
        <dbReference type="Proteomes" id="UP001596109"/>
    </source>
</evidence>
<protein>
    <submittedName>
        <fullName evidence="5">MBL fold metallo-hydrolase</fullName>
    </submittedName>
</protein>
<proteinExistence type="predicted"/>
<dbReference type="Pfam" id="PF12706">
    <property type="entry name" value="Lactamase_B_2"/>
    <property type="match status" value="1"/>
</dbReference>
<dbReference type="RefSeq" id="WP_381437752.1">
    <property type="nucleotide sequence ID" value="NZ_JBHSNO010000009.1"/>
</dbReference>
<keyword evidence="6" id="KW-1185">Reference proteome</keyword>
<organism evidence="5 6">
    <name type="scientific">Sporosarcina soli</name>
    <dbReference type="NCBI Taxonomy" id="334736"/>
    <lineage>
        <taxon>Bacteria</taxon>
        <taxon>Bacillati</taxon>
        <taxon>Bacillota</taxon>
        <taxon>Bacilli</taxon>
        <taxon>Bacillales</taxon>
        <taxon>Caryophanaceae</taxon>
        <taxon>Sporosarcina</taxon>
    </lineage>
</organism>
<sequence>MSHSVIMLGTGSPRLNTERLSSASLLQMEDVPILVDCGEGATMQLVKAGVPPQKVKHVFFTHLHADHMLGYANFLISGWVEGRRELTIVGPVGTKKMHDLLIEMLEDDIEYRMSLGRPEAGIRDVKVIEIEEPGHVDVELPMEIHCARMIHNVPTYAYRFEKEGVSVVFSGDTAPPTDELVKLAQGANLLIHDSALTRIEGDQMTNASKIWENLQKEHCTPAQAAETARRANVDQLVLTHFLPKMDPKQAMVDAAEVFNGKIIIPKDLDIIQVAVKSPVN</sequence>
<evidence type="ECO:0000256" key="2">
    <source>
        <dbReference type="ARBA" id="ARBA00022801"/>
    </source>
</evidence>
<dbReference type="Gene3D" id="3.60.15.10">
    <property type="entry name" value="Ribonuclease Z/Hydroxyacylglutathione hydrolase-like"/>
    <property type="match status" value="1"/>
</dbReference>
<gene>
    <name evidence="5" type="ORF">ACFPRA_17915</name>
</gene>
<accession>A0ABW0TQL2</accession>
<keyword evidence="2" id="KW-0378">Hydrolase</keyword>
<dbReference type="CDD" id="cd07719">
    <property type="entry name" value="arylsulfatase_AtsA-like_MBL-fold"/>
    <property type="match status" value="1"/>
</dbReference>